<reference evidence="2" key="1">
    <citation type="submission" date="2017-06" db="EMBL/GenBank/DDBJ databases">
        <title>Neuropeptide precursors identification based on transcriptomic and neuropeptidomic analysis of circumoral nerve ring in sea cucumber.</title>
        <authorList>
            <person name="Chen M.Y."/>
            <person name="Hou Y.Y."/>
            <person name="Elphick M.R."/>
        </authorList>
    </citation>
    <scope>NUCLEOTIDE SEQUENCE</scope>
    <source>
        <tissue evidence="2">Circumoral nerve ring</tissue>
    </source>
</reference>
<dbReference type="GO" id="GO:0031395">
    <property type="term" value="C:bursicon neuropeptide hormone complex"/>
    <property type="evidence" value="ECO:0007669"/>
    <property type="project" value="InterPro"/>
</dbReference>
<dbReference type="AlphaFoldDB" id="A0A2Z4C1R0"/>
<dbReference type="PANTHER" id="PTHR41151:SF1">
    <property type="entry name" value="PARTNER OF BURSICON"/>
    <property type="match status" value="1"/>
</dbReference>
<keyword evidence="1" id="KW-0732">Signal</keyword>
<accession>A0A2Z4C1R0</accession>
<proteinExistence type="evidence at transcript level"/>
<dbReference type="GO" id="GO:0001664">
    <property type="term" value="F:G protein-coupled receptor binding"/>
    <property type="evidence" value="ECO:0007669"/>
    <property type="project" value="InterPro"/>
</dbReference>
<evidence type="ECO:0000256" key="1">
    <source>
        <dbReference type="SAM" id="SignalP"/>
    </source>
</evidence>
<organism evidence="2">
    <name type="scientific">Stichopus japonicus</name>
    <name type="common">Sea cucumber</name>
    <dbReference type="NCBI Taxonomy" id="307972"/>
    <lineage>
        <taxon>Eukaryota</taxon>
        <taxon>Metazoa</taxon>
        <taxon>Echinodermata</taxon>
        <taxon>Eleutherozoa</taxon>
        <taxon>Echinozoa</taxon>
        <taxon>Holothuroidea</taxon>
        <taxon>Aspidochirotacea</taxon>
        <taxon>Aspidochirotida</taxon>
        <taxon>Stichopodidae</taxon>
        <taxon>Apostichopus</taxon>
    </lineage>
</organism>
<dbReference type="InterPro" id="IPR034441">
    <property type="entry name" value="Bursicon_suB"/>
</dbReference>
<feature type="chain" id="PRO_5036059554" evidence="1">
    <location>
        <begin position="20"/>
        <end position="125"/>
    </location>
</feature>
<sequence length="125" mass="14373">MSFLLLLLVCAAQGVLVHSRNERERCELLSKQINARMEEYDSDLGQTVHCRGRITAQYCEGSCRSKAIPSVTYVSGFQRLCRCCFETDTRTTSVWLDHCVTQDRRSLSGRYFQMREPTSCSCQRC</sequence>
<dbReference type="GO" id="GO:0007186">
    <property type="term" value="P:G protein-coupled receptor signaling pathway"/>
    <property type="evidence" value="ECO:0007669"/>
    <property type="project" value="TreeGrafter"/>
</dbReference>
<dbReference type="Gene3D" id="2.10.90.10">
    <property type="entry name" value="Cystine-knot cytokines"/>
    <property type="match status" value="1"/>
</dbReference>
<name>A0A2Z4C1R0_STIJA</name>
<dbReference type="GO" id="GO:0005184">
    <property type="term" value="F:neuropeptide hormone activity"/>
    <property type="evidence" value="ECO:0007669"/>
    <property type="project" value="InterPro"/>
</dbReference>
<evidence type="ECO:0000313" key="3">
    <source>
        <dbReference type="EMBL" id="AXU40275.1"/>
    </source>
</evidence>
<dbReference type="EMBL" id="MF401995">
    <property type="protein sequence ID" value="AWU78779.1"/>
    <property type="molecule type" value="mRNA"/>
</dbReference>
<protein>
    <submittedName>
        <fullName evidence="3">Bursicon beta-type</fullName>
    </submittedName>
    <submittedName>
        <fullName evidence="2">Bursicon-beta-like</fullName>
    </submittedName>
</protein>
<evidence type="ECO:0000313" key="2">
    <source>
        <dbReference type="EMBL" id="AWU78779.1"/>
    </source>
</evidence>
<dbReference type="InterPro" id="IPR029034">
    <property type="entry name" value="Cystine-knot_cytokine"/>
</dbReference>
<feature type="signal peptide" evidence="1">
    <location>
        <begin position="1"/>
        <end position="19"/>
    </location>
</feature>
<dbReference type="EMBL" id="MH636352">
    <property type="protein sequence ID" value="AXU40275.1"/>
    <property type="molecule type" value="mRNA"/>
</dbReference>
<dbReference type="PANTHER" id="PTHR41151">
    <property type="entry name" value="PARTNER OF BURSICON"/>
    <property type="match status" value="1"/>
</dbReference>